<protein>
    <submittedName>
        <fullName evidence="4">Glutamate dehydrogenase</fullName>
    </submittedName>
</protein>
<dbReference type="Proteomes" id="UP000664859">
    <property type="component" value="Unassembled WGS sequence"/>
</dbReference>
<dbReference type="GO" id="GO:0004352">
    <property type="term" value="F:glutamate dehydrogenase (NAD+) activity"/>
    <property type="evidence" value="ECO:0007669"/>
    <property type="project" value="TreeGrafter"/>
</dbReference>
<dbReference type="AlphaFoldDB" id="A0A835ZIZ6"/>
<dbReference type="EMBL" id="JAFCMP010000044">
    <property type="protein sequence ID" value="KAG5189813.1"/>
    <property type="molecule type" value="Genomic_DNA"/>
</dbReference>
<organism evidence="4 5">
    <name type="scientific">Tribonema minus</name>
    <dbReference type="NCBI Taxonomy" id="303371"/>
    <lineage>
        <taxon>Eukaryota</taxon>
        <taxon>Sar</taxon>
        <taxon>Stramenopiles</taxon>
        <taxon>Ochrophyta</taxon>
        <taxon>PX clade</taxon>
        <taxon>Xanthophyceae</taxon>
        <taxon>Tribonematales</taxon>
        <taxon>Tribonemataceae</taxon>
        <taxon>Tribonema</taxon>
    </lineage>
</organism>
<dbReference type="SUPFAM" id="SSF51735">
    <property type="entry name" value="NAD(P)-binding Rossmann-fold domains"/>
    <property type="match status" value="1"/>
</dbReference>
<dbReference type="GO" id="GO:0006538">
    <property type="term" value="P:L-glutamate catabolic process"/>
    <property type="evidence" value="ECO:0007669"/>
    <property type="project" value="TreeGrafter"/>
</dbReference>
<keyword evidence="2" id="KW-0560">Oxidoreductase</keyword>
<dbReference type="Gene3D" id="3.40.50.10860">
    <property type="entry name" value="Leucine Dehydrogenase, chain A, domain 1"/>
    <property type="match status" value="1"/>
</dbReference>
<evidence type="ECO:0000313" key="4">
    <source>
        <dbReference type="EMBL" id="KAG5189813.1"/>
    </source>
</evidence>
<dbReference type="OrthoDB" id="184415at2759"/>
<dbReference type="PANTHER" id="PTHR11606">
    <property type="entry name" value="GLUTAMATE DEHYDROGENASE"/>
    <property type="match status" value="1"/>
</dbReference>
<reference evidence="4" key="1">
    <citation type="submission" date="2021-02" db="EMBL/GenBank/DDBJ databases">
        <title>First Annotated Genome of the Yellow-green Alga Tribonema minus.</title>
        <authorList>
            <person name="Mahan K.M."/>
        </authorList>
    </citation>
    <scope>NUCLEOTIDE SEQUENCE</scope>
    <source>
        <strain evidence="4">UTEX B ZZ1240</strain>
    </source>
</reference>
<accession>A0A835ZIZ6</accession>
<dbReference type="GO" id="GO:0005739">
    <property type="term" value="C:mitochondrion"/>
    <property type="evidence" value="ECO:0007669"/>
    <property type="project" value="TreeGrafter"/>
</dbReference>
<dbReference type="InterPro" id="IPR036291">
    <property type="entry name" value="NAD(P)-bd_dom_sf"/>
</dbReference>
<dbReference type="SUPFAM" id="SSF53223">
    <property type="entry name" value="Aminoacid dehydrogenase-like, N-terminal domain"/>
    <property type="match status" value="1"/>
</dbReference>
<evidence type="ECO:0000256" key="1">
    <source>
        <dbReference type="ARBA" id="ARBA00006382"/>
    </source>
</evidence>
<evidence type="ECO:0000259" key="3">
    <source>
        <dbReference type="SMART" id="SM00839"/>
    </source>
</evidence>
<dbReference type="SMART" id="SM00839">
    <property type="entry name" value="ELFV_dehydrog"/>
    <property type="match status" value="1"/>
</dbReference>
<feature type="domain" description="Glutamate/phenylalanine/leucine/valine/L-tryptophan dehydrogenase C-terminal" evidence="3">
    <location>
        <begin position="667"/>
        <end position="945"/>
    </location>
</feature>
<dbReference type="Gene3D" id="3.40.50.720">
    <property type="entry name" value="NAD(P)-binding Rossmann-like Domain"/>
    <property type="match status" value="1"/>
</dbReference>
<comment type="caution">
    <text evidence="4">The sequence shown here is derived from an EMBL/GenBank/DDBJ whole genome shotgun (WGS) entry which is preliminary data.</text>
</comment>
<gene>
    <name evidence="4" type="ORF">JKP88DRAFT_300532</name>
</gene>
<dbReference type="PANTHER" id="PTHR11606:SF39">
    <property type="entry name" value="GLUTAMATE_PHENYLALANINE_LEUCINE_VALINE_L-TRYPTOPHAN DEHYDROGENASE C-TERMINAL DOMAIN-CONTAINING PROTEIN"/>
    <property type="match status" value="1"/>
</dbReference>
<dbReference type="InterPro" id="IPR006096">
    <property type="entry name" value="Glu/Leu/Phe/Val/Trp_DH_C"/>
</dbReference>
<dbReference type="InterPro" id="IPR046346">
    <property type="entry name" value="Aminoacid_DH-like_N_sf"/>
</dbReference>
<dbReference type="Pfam" id="PF00208">
    <property type="entry name" value="ELFV_dehydrog"/>
    <property type="match status" value="1"/>
</dbReference>
<proteinExistence type="inferred from homology"/>
<keyword evidence="5" id="KW-1185">Reference proteome</keyword>
<name>A0A835ZIZ6_9STRA</name>
<evidence type="ECO:0000256" key="2">
    <source>
        <dbReference type="ARBA" id="ARBA00023002"/>
    </source>
</evidence>
<comment type="similarity">
    <text evidence="1">Belongs to the Glu/Leu/Phe/Val dehydrogenases family.</text>
</comment>
<evidence type="ECO:0000313" key="5">
    <source>
        <dbReference type="Proteomes" id="UP000664859"/>
    </source>
</evidence>
<sequence length="1060" mass="115410">MRKMATQSLLHELTQKQQQTYESVVDWFLQNMPATYFRQTSQEARLEHLQAISAMMEPSFFVRAKNFKADSDAPVAATRDIVLKLQRASASGREVTVIQPGSAVAGTRERRHNLLAVLESLPPADGKLSQVKVFNSLDRTLAINVFAYKRNRDRDVATPADAAHILEYAAAVQCGETSDADSEYALSPSPLYEPEALKQYLARCETDYAKASHPRRFLLQRELYERVSGTEGVAVHVEHYEGAEQAALPSAQMPDDTAREAAAGASQGGSQRWWVSMAMANVLPKMALSQVVRLLEAYGMEAVRCHLDVVADPGNGNVTMLRVLAEPPQDPKWQSADGWSALSAELKRLKWLDTRVMDLALDEHPWMGLARAEVVLTLAACVHPALHKSNPWAFSDAQTQEWLSDVRIARHAAAIADLYAARFDPAAAAPMSQSDFIASADALKAVFVKDVEVDEAQALLCAMVDAACATLRTNLYMPHRYALGMRLDPAVLLTQRERADPTKEVPFGAFFVYGRRFRGFHVRFRDIARGGLRIVTPNTAELLAIEQARQFDEAYNLAQAQQLKNKDIPEGGSKAVILLDTTSTSRAGKQFAARKSVKAFTDSLLDLTVDTEETRTRVVDLLGKQELLYLGPDEQVVPADIEWIVDRARRRGLEAPPAFMSSKPRSGINHKEFGVTSEGVFVFLDVALKERGLDPRSATGRPVTMKLTGGPDGDVAGNMVRILAREYGAGVSVVGMADGSGCAEDPKGLDLKELLRLADAALPIANFDQSLLSDSGVVHDCSTEEGIRARNSMHHRVQADVFVPAGGRPGTINKDNWKSYLSGPGGAPSSPLIVEGANLFVTPEARQKLYDEAGVTIMKDSSANKCGVICSSFEASHHSHCAQIVADVLDRLRACARREAELLFREQKRSPCALPAASERVSRAINDVTDAVAAALVAAVPEELAEHTRLLLPLYREHLPQSLADMAFDRVQARIPPAYLLNALASCLASRLVYAEGVAFVAAQPRERLGAMALAYARRAADVRALADTLSAAAGVPPAEKERAIALLLAGGARTSLGVY</sequence>